<dbReference type="Pfam" id="PF00583">
    <property type="entry name" value="Acetyltransf_1"/>
    <property type="match status" value="1"/>
</dbReference>
<dbReference type="InterPro" id="IPR000182">
    <property type="entry name" value="GNAT_dom"/>
</dbReference>
<dbReference type="Gene3D" id="3.40.630.30">
    <property type="match status" value="1"/>
</dbReference>
<sequence>MGCSGLMGTNQNVRLMDKSDLEPCSELMLKVFSGEPWFDQWDSVLHVQQYLAEFMDNPVFMGFVIEQEGKILGASFGHTKSWYSGKEYCIQEYYIDTDLQGGGLGSALMHGIKGYLKSINIHCMVLLTEKDLPAEDFYRKHGFEVKKDIIFMANRF</sequence>
<dbReference type="EMBL" id="LIUT01000001">
    <property type="protein sequence ID" value="KOR90579.1"/>
    <property type="molecule type" value="Genomic_DNA"/>
</dbReference>
<evidence type="ECO:0000259" key="1">
    <source>
        <dbReference type="PROSITE" id="PS51186"/>
    </source>
</evidence>
<gene>
    <name evidence="2" type="ORF">AM231_00235</name>
</gene>
<proteinExistence type="predicted"/>
<dbReference type="Proteomes" id="UP000036932">
    <property type="component" value="Unassembled WGS sequence"/>
</dbReference>
<accession>A0A0M1P945</accession>
<name>A0A0M1P945_9BACL</name>
<dbReference type="PROSITE" id="PS51186">
    <property type="entry name" value="GNAT"/>
    <property type="match status" value="1"/>
</dbReference>
<organism evidence="2 3">
    <name type="scientific">Paenibacillus solani</name>
    <dbReference type="NCBI Taxonomy" id="1705565"/>
    <lineage>
        <taxon>Bacteria</taxon>
        <taxon>Bacillati</taxon>
        <taxon>Bacillota</taxon>
        <taxon>Bacilli</taxon>
        <taxon>Bacillales</taxon>
        <taxon>Paenibacillaceae</taxon>
        <taxon>Paenibacillus</taxon>
    </lineage>
</organism>
<dbReference type="SUPFAM" id="SSF55729">
    <property type="entry name" value="Acyl-CoA N-acyltransferases (Nat)"/>
    <property type="match status" value="1"/>
</dbReference>
<dbReference type="PATRIC" id="fig|1705565.3.peg.1864"/>
<evidence type="ECO:0000313" key="3">
    <source>
        <dbReference type="Proteomes" id="UP000036932"/>
    </source>
</evidence>
<keyword evidence="3" id="KW-1185">Reference proteome</keyword>
<reference evidence="3" key="1">
    <citation type="submission" date="2015-08" db="EMBL/GenBank/DDBJ databases">
        <title>Genome sequencing project for genomic taxonomy and phylogenomics of Bacillus-like bacteria.</title>
        <authorList>
            <person name="Liu B."/>
            <person name="Wang J."/>
            <person name="Zhu Y."/>
            <person name="Liu G."/>
            <person name="Chen Q."/>
            <person name="Chen Z."/>
            <person name="Lan J."/>
            <person name="Che J."/>
            <person name="Ge C."/>
            <person name="Shi H."/>
            <person name="Pan Z."/>
            <person name="Liu X."/>
        </authorList>
    </citation>
    <scope>NUCLEOTIDE SEQUENCE [LARGE SCALE GENOMIC DNA]</scope>
    <source>
        <strain evidence="3">FJAT-22460</strain>
    </source>
</reference>
<feature type="domain" description="N-acetyltransferase" evidence="1">
    <location>
        <begin position="11"/>
        <end position="156"/>
    </location>
</feature>
<evidence type="ECO:0000313" key="2">
    <source>
        <dbReference type="EMBL" id="KOR90579.1"/>
    </source>
</evidence>
<dbReference type="GO" id="GO:0016747">
    <property type="term" value="F:acyltransferase activity, transferring groups other than amino-acyl groups"/>
    <property type="evidence" value="ECO:0007669"/>
    <property type="project" value="InterPro"/>
</dbReference>
<dbReference type="AlphaFoldDB" id="A0A0M1P945"/>
<comment type="caution">
    <text evidence="2">The sequence shown here is derived from an EMBL/GenBank/DDBJ whole genome shotgun (WGS) entry which is preliminary data.</text>
</comment>
<dbReference type="CDD" id="cd04301">
    <property type="entry name" value="NAT_SF"/>
    <property type="match status" value="1"/>
</dbReference>
<dbReference type="InterPro" id="IPR016181">
    <property type="entry name" value="Acyl_CoA_acyltransferase"/>
</dbReference>
<keyword evidence="2" id="KW-0808">Transferase</keyword>
<protein>
    <submittedName>
        <fullName evidence="2">GCN5 family acetyltransferase</fullName>
    </submittedName>
</protein>